<keyword evidence="2 5" id="KW-0812">Transmembrane</keyword>
<protein>
    <submittedName>
        <fullName evidence="7">TVP38/TMEM64 family protein</fullName>
    </submittedName>
</protein>
<dbReference type="EMBL" id="CP048685">
    <property type="protein sequence ID" value="QPJ62274.1"/>
    <property type="molecule type" value="Genomic_DNA"/>
</dbReference>
<evidence type="ECO:0000259" key="6">
    <source>
        <dbReference type="Pfam" id="PF09335"/>
    </source>
</evidence>
<evidence type="ECO:0000256" key="2">
    <source>
        <dbReference type="ARBA" id="ARBA00022692"/>
    </source>
</evidence>
<dbReference type="Proteomes" id="UP000594688">
    <property type="component" value="Chromosome"/>
</dbReference>
<dbReference type="InterPro" id="IPR032816">
    <property type="entry name" value="VTT_dom"/>
</dbReference>
<feature type="transmembrane region" description="Helical" evidence="5">
    <location>
        <begin position="87"/>
        <end position="108"/>
    </location>
</feature>
<evidence type="ECO:0000256" key="3">
    <source>
        <dbReference type="ARBA" id="ARBA00022989"/>
    </source>
</evidence>
<dbReference type="InterPro" id="IPR045014">
    <property type="entry name" value="TM41A/B"/>
</dbReference>
<evidence type="ECO:0000256" key="5">
    <source>
        <dbReference type="SAM" id="Phobius"/>
    </source>
</evidence>
<evidence type="ECO:0000313" key="7">
    <source>
        <dbReference type="EMBL" id="QPJ62274.1"/>
    </source>
</evidence>
<dbReference type="KEGG" id="nli:G3M70_10480"/>
<dbReference type="PANTHER" id="PTHR43220:SF18">
    <property type="entry name" value="TRANSMEMBRANE PROTEIN 41B"/>
    <property type="match status" value="1"/>
</dbReference>
<feature type="transmembrane region" description="Helical" evidence="5">
    <location>
        <begin position="131"/>
        <end position="151"/>
    </location>
</feature>
<keyword evidence="3 5" id="KW-1133">Transmembrane helix</keyword>
<dbReference type="AlphaFoldDB" id="A0A7T0BWM7"/>
<comment type="subcellular location">
    <subcellularLocation>
        <location evidence="1">Membrane</location>
        <topology evidence="1">Multi-pass membrane protein</topology>
    </subcellularLocation>
</comment>
<dbReference type="GO" id="GO:0016020">
    <property type="term" value="C:membrane"/>
    <property type="evidence" value="ECO:0007669"/>
    <property type="project" value="UniProtKB-SubCell"/>
</dbReference>
<sequence length="229" mass="24996">MNKKLILLGIFALGVAAFFIFDLGRFLSLESLKTHRDDLQAYYELNPVLMILGFIGVYIATTALSLPGATLLTLLGGALFGAVKGTFIVNVGATCGATLAFFAARFLLKDWVQSKFSKRLNAFQAGFEQNAFNYMLFLRLVPLFPFFLVNLASGITRIPARTFFLGTMIGTLPGTFVYANAGSNLASINSLKDIASPQVLGAFILLGLFALVPTLYQKLKQRKRQSFPA</sequence>
<feature type="transmembrane region" description="Helical" evidence="5">
    <location>
        <begin position="48"/>
        <end position="75"/>
    </location>
</feature>
<feature type="transmembrane region" description="Helical" evidence="5">
    <location>
        <begin position="163"/>
        <end position="179"/>
    </location>
</feature>
<feature type="domain" description="VTT" evidence="6">
    <location>
        <begin position="67"/>
        <end position="183"/>
    </location>
</feature>
<name>A0A7T0BWM7_9BACT</name>
<evidence type="ECO:0000256" key="4">
    <source>
        <dbReference type="ARBA" id="ARBA00023136"/>
    </source>
</evidence>
<accession>A0A7T0BWM7</accession>
<reference evidence="7 8" key="1">
    <citation type="submission" date="2020-02" db="EMBL/GenBank/DDBJ databases">
        <title>Genomic and physiological characterization of two novel Nitrospinaceae genera.</title>
        <authorList>
            <person name="Mueller A.J."/>
            <person name="Jung M.-Y."/>
            <person name="Strachan C.R."/>
            <person name="Herbold C.W."/>
            <person name="Kirkegaard R.H."/>
            <person name="Daims H."/>
        </authorList>
    </citation>
    <scope>NUCLEOTIDE SEQUENCE [LARGE SCALE GENOMIC DNA]</scope>
    <source>
        <strain evidence="7">EB</strain>
    </source>
</reference>
<feature type="transmembrane region" description="Helical" evidence="5">
    <location>
        <begin position="199"/>
        <end position="216"/>
    </location>
</feature>
<gene>
    <name evidence="7" type="ORF">G3M70_10480</name>
</gene>
<evidence type="ECO:0000313" key="8">
    <source>
        <dbReference type="Proteomes" id="UP000594688"/>
    </source>
</evidence>
<proteinExistence type="predicted"/>
<feature type="transmembrane region" description="Helical" evidence="5">
    <location>
        <begin position="5"/>
        <end position="28"/>
    </location>
</feature>
<evidence type="ECO:0000256" key="1">
    <source>
        <dbReference type="ARBA" id="ARBA00004141"/>
    </source>
</evidence>
<dbReference type="Pfam" id="PF09335">
    <property type="entry name" value="VTT_dom"/>
    <property type="match status" value="1"/>
</dbReference>
<keyword evidence="4 5" id="KW-0472">Membrane</keyword>
<dbReference type="PANTHER" id="PTHR43220">
    <property type="match status" value="1"/>
</dbReference>
<organism evidence="7 8">
    <name type="scientific">Candidatus Nitronauta litoralis</name>
    <dbReference type="NCBI Taxonomy" id="2705533"/>
    <lineage>
        <taxon>Bacteria</taxon>
        <taxon>Pseudomonadati</taxon>
        <taxon>Nitrospinota/Tectimicrobiota group</taxon>
        <taxon>Nitrospinota</taxon>
        <taxon>Nitrospinia</taxon>
        <taxon>Nitrospinales</taxon>
        <taxon>Nitrospinaceae</taxon>
        <taxon>Candidatus Nitronauta</taxon>
    </lineage>
</organism>